<evidence type="ECO:0000256" key="12">
    <source>
        <dbReference type="ARBA" id="ARBA00029354"/>
    </source>
</evidence>
<comment type="similarity">
    <text evidence="1 13">Belongs to the RuvC family.</text>
</comment>
<dbReference type="PANTHER" id="PTHR30194:SF3">
    <property type="entry name" value="CROSSOVER JUNCTION ENDODEOXYRIBONUCLEASE RUVC"/>
    <property type="match status" value="1"/>
</dbReference>
<dbReference type="InterPro" id="IPR002176">
    <property type="entry name" value="X-over_junc_endoDNase_RuvC"/>
</dbReference>
<evidence type="ECO:0000256" key="6">
    <source>
        <dbReference type="ARBA" id="ARBA00022763"/>
    </source>
</evidence>
<dbReference type="EMBL" id="WAIE01000001">
    <property type="protein sequence ID" value="KAB1443090.1"/>
    <property type="molecule type" value="Genomic_DNA"/>
</dbReference>
<keyword evidence="9 13" id="KW-0238">DNA-binding</keyword>
<proteinExistence type="inferred from homology"/>
<evidence type="ECO:0000256" key="11">
    <source>
        <dbReference type="ARBA" id="ARBA00023204"/>
    </source>
</evidence>
<keyword evidence="7 13" id="KW-0378">Hydrolase</keyword>
<comment type="subcellular location">
    <subcellularLocation>
        <location evidence="13">Cytoplasm</location>
    </subcellularLocation>
</comment>
<dbReference type="InterPro" id="IPR020563">
    <property type="entry name" value="X-over_junc_endoDNase_Mg_BS"/>
</dbReference>
<dbReference type="GO" id="GO:0006281">
    <property type="term" value="P:DNA repair"/>
    <property type="evidence" value="ECO:0007669"/>
    <property type="project" value="UniProtKB-UniRule"/>
</dbReference>
<feature type="binding site" evidence="13">
    <location>
        <position position="147"/>
    </location>
    <ligand>
        <name>Mg(2+)</name>
        <dbReference type="ChEBI" id="CHEBI:18420"/>
        <label>1</label>
    </ligand>
</feature>
<dbReference type="CDD" id="cd16962">
    <property type="entry name" value="RuvC"/>
    <property type="match status" value="1"/>
</dbReference>
<evidence type="ECO:0000256" key="1">
    <source>
        <dbReference type="ARBA" id="ARBA00009518"/>
    </source>
</evidence>
<dbReference type="PANTHER" id="PTHR30194">
    <property type="entry name" value="CROSSOVER JUNCTION ENDODEOXYRIBONUCLEASE RUVC"/>
    <property type="match status" value="1"/>
</dbReference>
<keyword evidence="11 13" id="KW-0234">DNA repair</keyword>
<dbReference type="RefSeq" id="WP_151149403.1">
    <property type="nucleotide sequence ID" value="NZ_WAIE01000001.1"/>
</dbReference>
<organism evidence="15 16">
    <name type="scientific">Pseudodesulfovibrio senegalensis</name>
    <dbReference type="NCBI Taxonomy" id="1721087"/>
    <lineage>
        <taxon>Bacteria</taxon>
        <taxon>Pseudomonadati</taxon>
        <taxon>Thermodesulfobacteriota</taxon>
        <taxon>Desulfovibrionia</taxon>
        <taxon>Desulfovibrionales</taxon>
        <taxon>Desulfovibrionaceae</taxon>
    </lineage>
</organism>
<name>A0A6N6N4D1_9BACT</name>
<sequence length="171" mass="17919">MADKDSGIVVLGLDPGSRVTGYGIVREVSGQVTLVAEGTVRTPVKKSMATRLGVIFTELAQLIEEHAPAEAAIENVFVSKNVMSALKLGQARGAAMSACASSGLDVAEYEPTYVKKNLVGVGNAPKSQVAYMVAHTLGIRNPGWAEDASDALAVAICHLNERRLRKLTGGV</sequence>
<feature type="binding site" evidence="13">
    <location>
        <position position="74"/>
    </location>
    <ligand>
        <name>Mg(2+)</name>
        <dbReference type="ChEBI" id="CHEBI:18420"/>
        <label>2</label>
    </ligand>
</feature>
<keyword evidence="3 13" id="KW-0540">Nuclease</keyword>
<dbReference type="GO" id="GO:0006310">
    <property type="term" value="P:DNA recombination"/>
    <property type="evidence" value="ECO:0007669"/>
    <property type="project" value="UniProtKB-UniRule"/>
</dbReference>
<keyword evidence="5 13" id="KW-0255">Endonuclease</keyword>
<dbReference type="GO" id="GO:0005737">
    <property type="term" value="C:cytoplasm"/>
    <property type="evidence" value="ECO:0007669"/>
    <property type="project" value="UniProtKB-SubCell"/>
</dbReference>
<accession>A0A6N6N4D1</accession>
<dbReference type="InterPro" id="IPR012337">
    <property type="entry name" value="RNaseH-like_sf"/>
</dbReference>
<dbReference type="Pfam" id="PF02075">
    <property type="entry name" value="RuvC"/>
    <property type="match status" value="1"/>
</dbReference>
<evidence type="ECO:0000256" key="5">
    <source>
        <dbReference type="ARBA" id="ARBA00022759"/>
    </source>
</evidence>
<dbReference type="SUPFAM" id="SSF53098">
    <property type="entry name" value="Ribonuclease H-like"/>
    <property type="match status" value="1"/>
</dbReference>
<dbReference type="PROSITE" id="PS01321">
    <property type="entry name" value="RUVC"/>
    <property type="match status" value="1"/>
</dbReference>
<dbReference type="OrthoDB" id="9805499at2"/>
<feature type="binding site" evidence="13">
    <location>
        <position position="14"/>
    </location>
    <ligand>
        <name>Mg(2+)</name>
        <dbReference type="ChEBI" id="CHEBI:18420"/>
        <label>1</label>
    </ligand>
</feature>
<dbReference type="GO" id="GO:0008821">
    <property type="term" value="F:crossover junction DNA endonuclease activity"/>
    <property type="evidence" value="ECO:0007669"/>
    <property type="project" value="UniProtKB-UniRule"/>
</dbReference>
<evidence type="ECO:0000256" key="9">
    <source>
        <dbReference type="ARBA" id="ARBA00023125"/>
    </source>
</evidence>
<comment type="catalytic activity">
    <reaction evidence="12 13">
        <text>Endonucleolytic cleavage at a junction such as a reciprocal single-stranded crossover between two homologous DNA duplexes (Holliday junction).</text>
        <dbReference type="EC" id="3.1.21.10"/>
    </reaction>
</comment>
<dbReference type="AlphaFoldDB" id="A0A6N6N4D1"/>
<dbReference type="InterPro" id="IPR036397">
    <property type="entry name" value="RNaseH_sf"/>
</dbReference>
<evidence type="ECO:0000256" key="7">
    <source>
        <dbReference type="ARBA" id="ARBA00022801"/>
    </source>
</evidence>
<gene>
    <name evidence="13 15" type="primary">ruvC</name>
    <name evidence="15" type="ORF">F8A88_02160</name>
</gene>
<dbReference type="FunFam" id="3.30.420.10:FF:000002">
    <property type="entry name" value="Crossover junction endodeoxyribonuclease RuvC"/>
    <property type="match status" value="1"/>
</dbReference>
<dbReference type="GO" id="GO:0003677">
    <property type="term" value="F:DNA binding"/>
    <property type="evidence" value="ECO:0007669"/>
    <property type="project" value="UniProtKB-KW"/>
</dbReference>
<evidence type="ECO:0000256" key="13">
    <source>
        <dbReference type="HAMAP-Rule" id="MF_00034"/>
    </source>
</evidence>
<protein>
    <recommendedName>
        <fullName evidence="13 14">Crossover junction endodeoxyribonuclease RuvC</fullName>
        <ecNumber evidence="13 14">3.1.21.10</ecNumber>
    </recommendedName>
    <alternativeName>
        <fullName evidence="13">Holliday junction nuclease RuvC</fullName>
    </alternativeName>
    <alternativeName>
        <fullName evidence="13">Holliday junction resolvase RuvC</fullName>
    </alternativeName>
</protein>
<dbReference type="EC" id="3.1.21.10" evidence="13 14"/>
<keyword evidence="8 13" id="KW-0460">Magnesium</keyword>
<dbReference type="HAMAP" id="MF_00034">
    <property type="entry name" value="RuvC"/>
    <property type="match status" value="1"/>
</dbReference>
<dbReference type="Gene3D" id="3.30.420.10">
    <property type="entry name" value="Ribonuclease H-like superfamily/Ribonuclease H"/>
    <property type="match status" value="1"/>
</dbReference>
<evidence type="ECO:0000256" key="3">
    <source>
        <dbReference type="ARBA" id="ARBA00022722"/>
    </source>
</evidence>
<keyword evidence="2 13" id="KW-0963">Cytoplasm</keyword>
<evidence type="ECO:0000313" key="15">
    <source>
        <dbReference type="EMBL" id="KAB1443090.1"/>
    </source>
</evidence>
<reference evidence="15 16" key="1">
    <citation type="journal article" date="2017" name="Int. J. Syst. Evol. Microbiol.">
        <title>Desulfovibrio senegalensis sp. nov., a mesophilic sulfate reducer isolated from marine sediment.</title>
        <authorList>
            <person name="Thioye A."/>
            <person name="Gam Z.B.A."/>
            <person name="Mbengue M."/>
            <person name="Cayol J.L."/>
            <person name="Joseph-Bartoli M."/>
            <person name="Toure-Kane C."/>
            <person name="Labat M."/>
        </authorList>
    </citation>
    <scope>NUCLEOTIDE SEQUENCE [LARGE SCALE GENOMIC DNA]</scope>
    <source>
        <strain evidence="15 16">DSM 101509</strain>
    </source>
</reference>
<evidence type="ECO:0000256" key="2">
    <source>
        <dbReference type="ARBA" id="ARBA00022490"/>
    </source>
</evidence>
<evidence type="ECO:0000313" key="16">
    <source>
        <dbReference type="Proteomes" id="UP000438699"/>
    </source>
</evidence>
<dbReference type="Proteomes" id="UP000438699">
    <property type="component" value="Unassembled WGS sequence"/>
</dbReference>
<keyword evidence="6 13" id="KW-0227">DNA damage</keyword>
<dbReference type="NCBIfam" id="TIGR00228">
    <property type="entry name" value="ruvC"/>
    <property type="match status" value="1"/>
</dbReference>
<feature type="active site" evidence="13">
    <location>
        <position position="74"/>
    </location>
</feature>
<comment type="function">
    <text evidence="13">The RuvA-RuvB-RuvC complex processes Holliday junction (HJ) DNA during genetic recombination and DNA repair. Endonuclease that resolves HJ intermediates. Cleaves cruciform DNA by making single-stranded nicks across the HJ at symmetrical positions within the homologous arms, yielding a 5'-phosphate and a 3'-hydroxyl group; requires a central core of homology in the junction. The consensus cleavage sequence is 5'-(A/T)TT(C/G)-3'. Cleavage occurs on the 3'-side of the TT dinucleotide at the point of strand exchange. HJ branch migration catalyzed by RuvA-RuvB allows RuvC to scan DNA until it finds its consensus sequence, where it cleaves and resolves the cruciform DNA.</text>
</comment>
<comment type="caution">
    <text evidence="15">The sequence shown here is derived from an EMBL/GenBank/DDBJ whole genome shotgun (WGS) entry which is preliminary data.</text>
</comment>
<dbReference type="GO" id="GO:0000287">
    <property type="term" value="F:magnesium ion binding"/>
    <property type="evidence" value="ECO:0007669"/>
    <property type="project" value="UniProtKB-UniRule"/>
</dbReference>
<feature type="active site" evidence="13">
    <location>
        <position position="147"/>
    </location>
</feature>
<comment type="subunit">
    <text evidence="13">Homodimer which binds Holliday junction (HJ) DNA. The HJ becomes 2-fold symmetrical on binding to RuvC with unstacked arms; it has a different conformation from HJ DNA in complex with RuvA. In the full resolvosome a probable DNA-RuvA(4)-RuvB(12)-RuvC(2) complex forms which resolves the HJ.</text>
</comment>
<evidence type="ECO:0000256" key="4">
    <source>
        <dbReference type="ARBA" id="ARBA00022723"/>
    </source>
</evidence>
<evidence type="ECO:0000256" key="14">
    <source>
        <dbReference type="NCBIfam" id="TIGR00228"/>
    </source>
</evidence>
<evidence type="ECO:0000256" key="8">
    <source>
        <dbReference type="ARBA" id="ARBA00022842"/>
    </source>
</evidence>
<dbReference type="PRINTS" id="PR00696">
    <property type="entry name" value="RSOLVASERUVC"/>
</dbReference>
<keyword evidence="16" id="KW-1185">Reference proteome</keyword>
<dbReference type="GO" id="GO:0048476">
    <property type="term" value="C:Holliday junction resolvase complex"/>
    <property type="evidence" value="ECO:0007669"/>
    <property type="project" value="UniProtKB-UniRule"/>
</dbReference>
<keyword evidence="10 13" id="KW-0233">DNA recombination</keyword>
<evidence type="ECO:0000256" key="10">
    <source>
        <dbReference type="ARBA" id="ARBA00023172"/>
    </source>
</evidence>
<keyword evidence="4 13" id="KW-0479">Metal-binding</keyword>
<comment type="cofactor">
    <cofactor evidence="13">
        <name>Mg(2+)</name>
        <dbReference type="ChEBI" id="CHEBI:18420"/>
    </cofactor>
    <text evidence="13">Binds 2 Mg(2+) ion per subunit.</text>
</comment>
<feature type="active site" evidence="13">
    <location>
        <position position="14"/>
    </location>
</feature>